<dbReference type="AlphaFoldDB" id="A0A1I6L1R1"/>
<evidence type="ECO:0000313" key="2">
    <source>
        <dbReference type="EMBL" id="SFR97395.1"/>
    </source>
</evidence>
<keyword evidence="1" id="KW-0732">Signal</keyword>
<dbReference type="InterPro" id="IPR009045">
    <property type="entry name" value="Zn_M74/Hedgehog-like"/>
</dbReference>
<keyword evidence="3" id="KW-1185">Reference proteome</keyword>
<feature type="signal peptide" evidence="1">
    <location>
        <begin position="1"/>
        <end position="24"/>
    </location>
</feature>
<gene>
    <name evidence="2" type="ORF">SAMN05421771_0126</name>
</gene>
<sequence length="371" mass="41391">MPNGPLHTLAVIAALSLLPASVAAKRLPQHVDQSHWVRAKHRVIEPVPVKSRHARPEPKPHDTLAKSKITKAHNRREAVERVKLDKHRRKSESRVEIAEKKKVIELPKAEPKRPDAPVIAVAEPLKLSAPVSVVSVVRENTEHPKLDPVGEVASTPQILPQLYDSGGRLNVLPAMRGSHDILVRQNVMADLDGLSRIQDDEDLARMREKRMLVQIPSNEGLRIDERLPDNRRYTRPWAAQFLLTLARAHYAQFHSPLQVNSAVRTVSFQLRLIRTNGNAAPAEGEDASPHLTGQAIDIAKKGLSQAEVAWMRLYLTPLQQDGKLDVEEEFQQACFHISVYRRYAPVSPGTTKIAVTHRSAVPASIAVDDEE</sequence>
<dbReference type="InterPro" id="IPR043769">
    <property type="entry name" value="DUF5715"/>
</dbReference>
<evidence type="ECO:0000313" key="3">
    <source>
        <dbReference type="Proteomes" id="UP000199024"/>
    </source>
</evidence>
<proteinExistence type="predicted"/>
<reference evidence="2 3" key="1">
    <citation type="submission" date="2016-10" db="EMBL/GenBank/DDBJ databases">
        <authorList>
            <person name="de Groot N.N."/>
        </authorList>
    </citation>
    <scope>NUCLEOTIDE SEQUENCE [LARGE SCALE GENOMIC DNA]</scope>
    <source>
        <strain evidence="2 3">DSM 21001</strain>
    </source>
</reference>
<dbReference type="Gene3D" id="3.30.1380.10">
    <property type="match status" value="1"/>
</dbReference>
<accession>A0A1I6L1R1</accession>
<organism evidence="2 3">
    <name type="scientific">Granulicella pectinivorans</name>
    <dbReference type="NCBI Taxonomy" id="474950"/>
    <lineage>
        <taxon>Bacteria</taxon>
        <taxon>Pseudomonadati</taxon>
        <taxon>Acidobacteriota</taxon>
        <taxon>Terriglobia</taxon>
        <taxon>Terriglobales</taxon>
        <taxon>Acidobacteriaceae</taxon>
        <taxon>Granulicella</taxon>
    </lineage>
</organism>
<dbReference type="Proteomes" id="UP000199024">
    <property type="component" value="Unassembled WGS sequence"/>
</dbReference>
<dbReference type="EMBL" id="FOZL01000001">
    <property type="protein sequence ID" value="SFR97395.1"/>
    <property type="molecule type" value="Genomic_DNA"/>
</dbReference>
<name>A0A1I6L1R1_9BACT</name>
<evidence type="ECO:0000256" key="1">
    <source>
        <dbReference type="SAM" id="SignalP"/>
    </source>
</evidence>
<protein>
    <submittedName>
        <fullName evidence="2">Uncharacterized protein</fullName>
    </submittedName>
</protein>
<feature type="chain" id="PRO_5011573221" evidence="1">
    <location>
        <begin position="25"/>
        <end position="371"/>
    </location>
</feature>
<dbReference type="Pfam" id="PF18979">
    <property type="entry name" value="DUF5715"/>
    <property type="match status" value="1"/>
</dbReference>
<dbReference type="SUPFAM" id="SSF55166">
    <property type="entry name" value="Hedgehog/DD-peptidase"/>
    <property type="match status" value="1"/>
</dbReference>